<accession>A0A6P7G653</accession>
<dbReference type="Proteomes" id="UP001652700">
    <property type="component" value="Unplaced"/>
</dbReference>
<keyword evidence="4" id="KW-1185">Reference proteome</keyword>
<name>A0A6P7G653_DIAVI</name>
<evidence type="ECO:0000313" key="5">
    <source>
        <dbReference type="RefSeq" id="XP_028140383.1"/>
    </source>
</evidence>
<dbReference type="AlphaFoldDB" id="A0A6P7G653"/>
<feature type="coiled-coil region" evidence="1">
    <location>
        <begin position="63"/>
        <end position="90"/>
    </location>
</feature>
<dbReference type="RefSeq" id="XP_028140383.1">
    <property type="nucleotide sequence ID" value="XM_028284582.1"/>
</dbReference>
<evidence type="ECO:0000256" key="1">
    <source>
        <dbReference type="SAM" id="Coils"/>
    </source>
</evidence>
<evidence type="ECO:0000313" key="4">
    <source>
        <dbReference type="Proteomes" id="UP001652700"/>
    </source>
</evidence>
<feature type="region of interest" description="Disordered" evidence="2">
    <location>
        <begin position="174"/>
        <end position="193"/>
    </location>
</feature>
<evidence type="ECO:0000256" key="2">
    <source>
        <dbReference type="SAM" id="MobiDB-lite"/>
    </source>
</evidence>
<organism evidence="5">
    <name type="scientific">Diabrotica virgifera virgifera</name>
    <name type="common">western corn rootworm</name>
    <dbReference type="NCBI Taxonomy" id="50390"/>
    <lineage>
        <taxon>Eukaryota</taxon>
        <taxon>Metazoa</taxon>
        <taxon>Ecdysozoa</taxon>
        <taxon>Arthropoda</taxon>
        <taxon>Hexapoda</taxon>
        <taxon>Insecta</taxon>
        <taxon>Pterygota</taxon>
        <taxon>Neoptera</taxon>
        <taxon>Endopterygota</taxon>
        <taxon>Coleoptera</taxon>
        <taxon>Polyphaga</taxon>
        <taxon>Cucujiformia</taxon>
        <taxon>Chrysomeloidea</taxon>
        <taxon>Chrysomelidae</taxon>
        <taxon>Galerucinae</taxon>
        <taxon>Diabroticina</taxon>
        <taxon>Diabroticites</taxon>
        <taxon>Diabrotica</taxon>
    </lineage>
</organism>
<evidence type="ECO:0000313" key="3">
    <source>
        <dbReference type="EnsemblMetazoa" id="XP_028140383.1"/>
    </source>
</evidence>
<dbReference type="KEGG" id="dvv:114334518"/>
<dbReference type="CDD" id="cd22249">
    <property type="entry name" value="UDM1_RNF168_RNF169-like"/>
    <property type="match status" value="1"/>
</dbReference>
<feature type="compositionally biased region" description="Low complexity" evidence="2">
    <location>
        <begin position="342"/>
        <end position="359"/>
    </location>
</feature>
<dbReference type="EnsemblMetazoa" id="XM_028284582.2">
    <property type="protein sequence ID" value="XP_028140383.1"/>
    <property type="gene ID" value="LOC114334518"/>
</dbReference>
<feature type="coiled-coil region" evidence="1">
    <location>
        <begin position="262"/>
        <end position="326"/>
    </location>
</feature>
<keyword evidence="1" id="KW-0175">Coiled coil</keyword>
<sequence length="605" mass="68171">MYNWLQFHSLSCCLSRLPYGIQDKMFILRQIFLVAIFLTIHSAYSEEDEEYNYVSPLPKINLDSNLRRALLKALTELENEEKEKEKAQYSIVSNSEEKIIEKASAASVSVYANSESVTASPIPPSSTINIDPTTSETYNVILQKSEAIQQKPVANLEKAEDESILTSASNNFADQSFGKDAQSEKSESISQNSIFNSEKSTTKLFKPQTTTIPPKVSTEESEAKAEDVQFFSAPLVAAFTVHQDELGLPKRVEPIFRIGKTAEEIRIENEQIKLAKKFEEEKIAAEQIRLEELRKTREKLQIQQKQKALEDEIVRLNLNLKQQQEYLLRQQEDFRLRNNAQSFAPNNNSPFSTPSPLNLVQQPPSSASHVFKSNLNLVQQLPVQSNVQQFKAQAVTIQPSLSFNSLPDGGKLPLNAQFLPVKGPVDFRAPFSSNNINQPHFPQQNNFNQQAPNNVNQQNQNSNRFFRQNSGFGNFGGNDFSTNTNSFSIQPAIQQTFNNGQSNRFFRSNTESTLTAPQFLQPPHIPTHQQSNRFFRSNLENPFNSNQANNNYQLSNLLYTSGALRGKSPEDLSIISKVLSLNHVGGRTPGISLRPELQGSFGRNF</sequence>
<feature type="region of interest" description="Disordered" evidence="2">
    <location>
        <begin position="340"/>
        <end position="365"/>
    </location>
</feature>
<dbReference type="OrthoDB" id="7699626at2759"/>
<reference evidence="3" key="2">
    <citation type="submission" date="2025-05" db="UniProtKB">
        <authorList>
            <consortium name="EnsemblMetazoa"/>
        </authorList>
    </citation>
    <scope>IDENTIFICATION</scope>
</reference>
<dbReference type="InParanoid" id="A0A6P7G653"/>
<gene>
    <name evidence="5" type="primary">LOC114334518</name>
</gene>
<protein>
    <submittedName>
        <fullName evidence="5">Myb-like protein H isoform X1</fullName>
    </submittedName>
</protein>
<proteinExistence type="predicted"/>
<reference evidence="5" key="1">
    <citation type="submission" date="2025-04" db="UniProtKB">
        <authorList>
            <consortium name="RefSeq"/>
        </authorList>
    </citation>
    <scope>IDENTIFICATION</scope>
    <source>
        <tissue evidence="5">Whole insect</tissue>
    </source>
</reference>
<dbReference type="GeneID" id="114334518"/>